<keyword evidence="7" id="KW-1185">Reference proteome</keyword>
<dbReference type="InterPro" id="IPR011013">
    <property type="entry name" value="Gal_mutarotase_sf_dom"/>
</dbReference>
<evidence type="ECO:0000256" key="2">
    <source>
        <dbReference type="ARBA" id="ARBA00022723"/>
    </source>
</evidence>
<dbReference type="RefSeq" id="WP_315606854.1">
    <property type="nucleotide sequence ID" value="NZ_CP130318.1"/>
</dbReference>
<feature type="domain" description="Glycoside hydrolase family 38 central" evidence="5">
    <location>
        <begin position="300"/>
        <end position="373"/>
    </location>
</feature>
<dbReference type="Pfam" id="PF07748">
    <property type="entry name" value="Glyco_hydro_38C"/>
    <property type="match status" value="1"/>
</dbReference>
<evidence type="ECO:0000256" key="3">
    <source>
        <dbReference type="ARBA" id="ARBA00022801"/>
    </source>
</evidence>
<dbReference type="InterPro" id="IPR011330">
    <property type="entry name" value="Glyco_hydro/deAcase_b/a-brl"/>
</dbReference>
<dbReference type="PANTHER" id="PTHR46017:SF2">
    <property type="entry name" value="MANNOSYLGLYCERATE HYDROLASE"/>
    <property type="match status" value="1"/>
</dbReference>
<dbReference type="Pfam" id="PF09261">
    <property type="entry name" value="Alpha-mann_mid"/>
    <property type="match status" value="1"/>
</dbReference>
<dbReference type="Gene3D" id="2.60.40.2210">
    <property type="match status" value="1"/>
</dbReference>
<keyword evidence="4" id="KW-0326">Glycosidase</keyword>
<dbReference type="InterPro" id="IPR015341">
    <property type="entry name" value="Glyco_hydro_38_cen"/>
</dbReference>
<dbReference type="Proteomes" id="UP001305702">
    <property type="component" value="Chromosome"/>
</dbReference>
<evidence type="ECO:0000313" key="6">
    <source>
        <dbReference type="EMBL" id="WNQ13074.1"/>
    </source>
</evidence>
<dbReference type="SUPFAM" id="SSF88713">
    <property type="entry name" value="Glycoside hydrolase/deacetylase"/>
    <property type="match status" value="1"/>
</dbReference>
<organism evidence="6 7">
    <name type="scientific">Paenibacillus aurantius</name>
    <dbReference type="NCBI Taxonomy" id="2918900"/>
    <lineage>
        <taxon>Bacteria</taxon>
        <taxon>Bacillati</taxon>
        <taxon>Bacillota</taxon>
        <taxon>Bacilli</taxon>
        <taxon>Bacillales</taxon>
        <taxon>Paenibacillaceae</taxon>
        <taxon>Paenibacillus</taxon>
    </lineage>
</organism>
<dbReference type="InterPro" id="IPR027291">
    <property type="entry name" value="Glyco_hydro_38_N_sf"/>
</dbReference>
<dbReference type="InterPro" id="IPR028995">
    <property type="entry name" value="Glyco_hydro_57/38_cen_sf"/>
</dbReference>
<dbReference type="GO" id="GO:0009313">
    <property type="term" value="P:oligosaccharide catabolic process"/>
    <property type="evidence" value="ECO:0007669"/>
    <property type="project" value="TreeGrafter"/>
</dbReference>
<dbReference type="GO" id="GO:0046872">
    <property type="term" value="F:metal ion binding"/>
    <property type="evidence" value="ECO:0007669"/>
    <property type="project" value="UniProtKB-KW"/>
</dbReference>
<dbReference type="CDD" id="cd10814">
    <property type="entry name" value="GH38N_AMII_SpGH38_like"/>
    <property type="match status" value="1"/>
</dbReference>
<dbReference type="PANTHER" id="PTHR46017">
    <property type="entry name" value="ALPHA-MANNOSIDASE 2C1"/>
    <property type="match status" value="1"/>
</dbReference>
<evidence type="ECO:0000313" key="7">
    <source>
        <dbReference type="Proteomes" id="UP001305702"/>
    </source>
</evidence>
<dbReference type="InterPro" id="IPR011682">
    <property type="entry name" value="Glyco_hydro_38_C"/>
</dbReference>
<dbReference type="AlphaFoldDB" id="A0AA96LFI6"/>
<name>A0AA96LFI6_9BACL</name>
<keyword evidence="2" id="KW-0479">Metal-binding</keyword>
<dbReference type="SUPFAM" id="SSF74650">
    <property type="entry name" value="Galactose mutarotase-like"/>
    <property type="match status" value="1"/>
</dbReference>
<dbReference type="Gene3D" id="2.70.98.30">
    <property type="entry name" value="Golgi alpha-mannosidase II, domain 4"/>
    <property type="match status" value="1"/>
</dbReference>
<proteinExistence type="inferred from homology"/>
<accession>A0AA96LFI6</accession>
<dbReference type="EMBL" id="CP130318">
    <property type="protein sequence ID" value="WNQ13074.1"/>
    <property type="molecule type" value="Genomic_DNA"/>
</dbReference>
<dbReference type="SMART" id="SM00872">
    <property type="entry name" value="Alpha-mann_mid"/>
    <property type="match status" value="1"/>
</dbReference>
<dbReference type="GO" id="GO:0030246">
    <property type="term" value="F:carbohydrate binding"/>
    <property type="evidence" value="ECO:0007669"/>
    <property type="project" value="InterPro"/>
</dbReference>
<evidence type="ECO:0000256" key="1">
    <source>
        <dbReference type="ARBA" id="ARBA00009792"/>
    </source>
</evidence>
<evidence type="ECO:0000259" key="5">
    <source>
        <dbReference type="SMART" id="SM00872"/>
    </source>
</evidence>
<sequence length="918" mass="103285">MTDHKRTTAHIISHTHWDREWYLPYEKHHVRLVKLMNTLLNVMESDPDYRYFHLDGQTIILEDFLQVHPERKEQLASLIRSGRIQIGPWYVLQDEFLTSSEANVRNLQIGHQDALAFGAVSKLGYFPDSFGNMGQAPQMLKQAGIDTAVFGRGVTPTGFNNTVQHEEEFKSPYSEMLWESKDGSQVLGILFANWYSNGNEIPTDRQQAMEYWDRKLADAKRFASTPHLLFMNGCDHQPIQTDLSSALQTARELYPAVDYVHSNFDDYIDEVKRALPDSLSVIRGELRSQRTDGWGTLVNTASSRIYLKQMNHLGQTLLEKAAEPTAAFAAMLGTPYPHHLFTYAWKTLMQNHPHDSICGCSIDEVHDEMVTRFRKSRHVAEAILEDSLKTIAEQVDTSLFEGMGEGATSFIVINSSGWARSGTVSIELDVKRVYFREGIEIEEMRRLVKNVSLGGLTLVAESGADVPFTLEDQGTGFGYDLPDDRFRQPYLTRRVRVTFEATEVPALGLASYALVRKKDSMPASPTSLITADHVMENEYLVVAIADNGSLTISHKATGRIYRGIGVYEDTGDIGNEYMYRQPDTDVPITTRELTADIRLVENTPYRAAFEIIHQLDIPEDADEQLQREMTEMVWFTSRKSGRSRKTVPLMIRTLVSLEKSGRAVGIKTEFDNQAKQHRLRVFIPTGLQTGKHYADSIFEVVERDNRPASGWTNPSNCQHQNAFVTVASADAGITVANRGLQEYEILPDQENTIAVTLLRAVGELGDWGYFPTPGAQCIGKHTVEFSIMPHEVGETPWEASYRDAYQFGIPLLSVQTDVHPGTVGPRHSFLEWEGPHLAFSSLKASAETGDFVARWVNLAERITELSVRPDLDNCTFYRSDLLETVGEAFAADAKGTLKESVGKAKIVTYGFRRKEGSE</sequence>
<dbReference type="Pfam" id="PF18438">
    <property type="entry name" value="Glyco_hydro_38"/>
    <property type="match status" value="1"/>
</dbReference>
<dbReference type="InterPro" id="IPR041509">
    <property type="entry name" value="GH38_beta-1"/>
</dbReference>
<dbReference type="Pfam" id="PF17677">
    <property type="entry name" value="Glyco_hydro38C2"/>
    <property type="match status" value="1"/>
</dbReference>
<dbReference type="GO" id="GO:0006013">
    <property type="term" value="P:mannose metabolic process"/>
    <property type="evidence" value="ECO:0007669"/>
    <property type="project" value="InterPro"/>
</dbReference>
<dbReference type="Pfam" id="PF01074">
    <property type="entry name" value="Glyco_hydro_38N"/>
    <property type="match status" value="1"/>
</dbReference>
<keyword evidence="3" id="KW-0378">Hydrolase</keyword>
<comment type="similarity">
    <text evidence="1">Belongs to the glycosyl hydrolase 38 family.</text>
</comment>
<reference evidence="6 7" key="1">
    <citation type="submission" date="2022-02" db="EMBL/GenBank/DDBJ databases">
        <title>Paenibacillus sp. MBLB1776 Whole Genome Shotgun Sequencing.</title>
        <authorList>
            <person name="Hwang C.Y."/>
            <person name="Cho E.-S."/>
            <person name="Seo M.-J."/>
        </authorList>
    </citation>
    <scope>NUCLEOTIDE SEQUENCE [LARGE SCALE GENOMIC DNA]</scope>
    <source>
        <strain evidence="6 7">MBLB1776</strain>
    </source>
</reference>
<dbReference type="Gene3D" id="1.20.1270.50">
    <property type="entry name" value="Glycoside hydrolase family 38, central domain"/>
    <property type="match status" value="1"/>
</dbReference>
<protein>
    <submittedName>
        <fullName evidence="6">Alpha-mannosidase</fullName>
    </submittedName>
</protein>
<gene>
    <name evidence="6" type="ORF">MJA45_08630</name>
</gene>
<dbReference type="KEGG" id="paun:MJA45_08630"/>
<dbReference type="SUPFAM" id="SSF88688">
    <property type="entry name" value="Families 57/38 glycoside transferase middle domain"/>
    <property type="match status" value="1"/>
</dbReference>
<dbReference type="GO" id="GO:0004559">
    <property type="term" value="F:alpha-mannosidase activity"/>
    <property type="evidence" value="ECO:0007669"/>
    <property type="project" value="InterPro"/>
</dbReference>
<dbReference type="InterPro" id="IPR000602">
    <property type="entry name" value="Glyco_hydro_38_N"/>
</dbReference>
<dbReference type="Gene3D" id="3.20.110.10">
    <property type="entry name" value="Glycoside hydrolase 38, N terminal domain"/>
    <property type="match status" value="1"/>
</dbReference>
<dbReference type="InterPro" id="IPR037094">
    <property type="entry name" value="Glyco_hydro_38_cen_sf"/>
</dbReference>
<dbReference type="InterPro" id="IPR041147">
    <property type="entry name" value="GH38_C"/>
</dbReference>
<evidence type="ECO:0000256" key="4">
    <source>
        <dbReference type="ARBA" id="ARBA00023295"/>
    </source>
</evidence>